<evidence type="ECO:0000313" key="1">
    <source>
        <dbReference type="Ensembl" id="ENSACIP00000016852.1"/>
    </source>
</evidence>
<reference evidence="1" key="1">
    <citation type="submission" date="2025-08" db="UniProtKB">
        <authorList>
            <consortium name="Ensembl"/>
        </authorList>
    </citation>
    <scope>IDENTIFICATION</scope>
</reference>
<evidence type="ECO:0008006" key="3">
    <source>
        <dbReference type="Google" id="ProtNLM"/>
    </source>
</evidence>
<dbReference type="Ensembl" id="ENSACIT00000017307.1">
    <property type="protein sequence ID" value="ENSACIP00000016852.1"/>
    <property type="gene ID" value="ENSACIG00000013088.1"/>
</dbReference>
<dbReference type="AlphaFoldDB" id="A0A3Q0S226"/>
<protein>
    <recommendedName>
        <fullName evidence="3">BHLH domain-containing protein</fullName>
    </recommendedName>
</protein>
<proteinExistence type="predicted"/>
<accession>A0A3Q0S226</accession>
<keyword evidence="2" id="KW-1185">Reference proteome</keyword>
<sequence>MSGHCCVAGRRLDSNARLSKLKETPKTALLLECSTMKKQTLRPYTEQLKPLLKLEMTVCFLRQVQQHHQAVASGQGYSRCVQKMMSFLHLLNHINQPLTSSKDKSPVNSALWRPW</sequence>
<organism evidence="1 2">
    <name type="scientific">Amphilophus citrinellus</name>
    <name type="common">Midas cichlid</name>
    <name type="synonym">Cichlasoma citrinellum</name>
    <dbReference type="NCBI Taxonomy" id="61819"/>
    <lineage>
        <taxon>Eukaryota</taxon>
        <taxon>Metazoa</taxon>
        <taxon>Chordata</taxon>
        <taxon>Craniata</taxon>
        <taxon>Vertebrata</taxon>
        <taxon>Euteleostomi</taxon>
        <taxon>Actinopterygii</taxon>
        <taxon>Neopterygii</taxon>
        <taxon>Teleostei</taxon>
        <taxon>Neoteleostei</taxon>
        <taxon>Acanthomorphata</taxon>
        <taxon>Ovalentaria</taxon>
        <taxon>Cichlomorphae</taxon>
        <taxon>Cichliformes</taxon>
        <taxon>Cichlidae</taxon>
        <taxon>New World cichlids</taxon>
        <taxon>Cichlasomatinae</taxon>
        <taxon>Heroini</taxon>
        <taxon>Amphilophus</taxon>
    </lineage>
</organism>
<reference evidence="1" key="2">
    <citation type="submission" date="2025-09" db="UniProtKB">
        <authorList>
            <consortium name="Ensembl"/>
        </authorList>
    </citation>
    <scope>IDENTIFICATION</scope>
</reference>
<evidence type="ECO:0000313" key="2">
    <source>
        <dbReference type="Proteomes" id="UP000261340"/>
    </source>
</evidence>
<dbReference type="STRING" id="61819.ENSACIP00000016852"/>
<dbReference type="Proteomes" id="UP000261340">
    <property type="component" value="Unplaced"/>
</dbReference>
<name>A0A3Q0S226_AMPCI</name>